<feature type="region of interest" description="Disordered" evidence="1">
    <location>
        <begin position="250"/>
        <end position="269"/>
    </location>
</feature>
<dbReference type="InterPro" id="IPR003615">
    <property type="entry name" value="HNH_nuc"/>
</dbReference>
<dbReference type="GO" id="GO:0004519">
    <property type="term" value="F:endonuclease activity"/>
    <property type="evidence" value="ECO:0007669"/>
    <property type="project" value="UniProtKB-KW"/>
</dbReference>
<dbReference type="InterPro" id="IPR002711">
    <property type="entry name" value="HNH"/>
</dbReference>
<evidence type="ECO:0000313" key="3">
    <source>
        <dbReference type="EMBL" id="VWD64024.1"/>
    </source>
</evidence>
<feature type="domain" description="HNH nuclease" evidence="2">
    <location>
        <begin position="277"/>
        <end position="336"/>
    </location>
</feature>
<organism evidence="3 4">
    <name type="scientific">Burkholderia contaminans</name>
    <dbReference type="NCBI Taxonomy" id="488447"/>
    <lineage>
        <taxon>Bacteria</taxon>
        <taxon>Pseudomonadati</taxon>
        <taxon>Pseudomonadota</taxon>
        <taxon>Betaproteobacteria</taxon>
        <taxon>Burkholderiales</taxon>
        <taxon>Burkholderiaceae</taxon>
        <taxon>Burkholderia</taxon>
        <taxon>Burkholderia cepacia complex</taxon>
    </lineage>
</organism>
<evidence type="ECO:0000259" key="2">
    <source>
        <dbReference type="SMART" id="SM00507"/>
    </source>
</evidence>
<accession>A0A6P3BZA4</accession>
<evidence type="ECO:0000313" key="4">
    <source>
        <dbReference type="Proteomes" id="UP000494109"/>
    </source>
</evidence>
<protein>
    <submittedName>
        <fullName evidence="3">HNH endonuclease</fullName>
    </submittedName>
</protein>
<keyword evidence="3" id="KW-0540">Nuclease</keyword>
<evidence type="ECO:0000256" key="1">
    <source>
        <dbReference type="SAM" id="MobiDB-lite"/>
    </source>
</evidence>
<dbReference type="CDD" id="cd00085">
    <property type="entry name" value="HNHc"/>
    <property type="match status" value="1"/>
</dbReference>
<dbReference type="RefSeq" id="WP_321537251.1">
    <property type="nucleotide sequence ID" value="NZ_CABVQS010000048.1"/>
</dbReference>
<name>A0A6P3BZA4_9BURK</name>
<sequence>MHEASGTDDTLDAPGRRLLRFLVAYLPKIKLGAPETYVGYKEVHDALKLPMLANTYGRSLEVQGLVSLADWTVKTGKPGITGIVIDKIMNMPGPKYFKLFNRKREDFPWWRSEIEKSLEFSWQPYLNSDAPPSDDAGGESWTKEELAASVQAYLEMQQLDRDHKPYTKRKYYEDLAERFGRSAKAFEYRMQNISYVLSVMGRDWLTGLKPAKNVGANVAAQIEEFIAKFEGKAITPVAAFEISVRDNISKSDLPEPAGNQTPKASTASVTQYERDARVKAWILKKAKGICECCKQEAPFTGPDGRPFLEVHHVRKLAEKGADSTENAVAVCPNCHRELHYGQNSKSLVESLYERIPRLKRQ</sequence>
<dbReference type="GO" id="GO:0003676">
    <property type="term" value="F:nucleic acid binding"/>
    <property type="evidence" value="ECO:0007669"/>
    <property type="project" value="InterPro"/>
</dbReference>
<dbReference type="GO" id="GO:0008270">
    <property type="term" value="F:zinc ion binding"/>
    <property type="evidence" value="ECO:0007669"/>
    <property type="project" value="InterPro"/>
</dbReference>
<dbReference type="AlphaFoldDB" id="A0A6P3BZA4"/>
<dbReference type="EMBL" id="CABVQS010000048">
    <property type="protein sequence ID" value="VWD64024.1"/>
    <property type="molecule type" value="Genomic_DNA"/>
</dbReference>
<dbReference type="SMART" id="SM00507">
    <property type="entry name" value="HNHc"/>
    <property type="match status" value="1"/>
</dbReference>
<dbReference type="Pfam" id="PF01844">
    <property type="entry name" value="HNH"/>
    <property type="match status" value="1"/>
</dbReference>
<dbReference type="Gene3D" id="1.10.30.50">
    <property type="match status" value="1"/>
</dbReference>
<gene>
    <name evidence="3" type="ORF">BCO71033_07024</name>
</gene>
<feature type="compositionally biased region" description="Polar residues" evidence="1">
    <location>
        <begin position="258"/>
        <end position="269"/>
    </location>
</feature>
<dbReference type="Proteomes" id="UP000494109">
    <property type="component" value="Unassembled WGS sequence"/>
</dbReference>
<keyword evidence="3" id="KW-0255">Endonuclease</keyword>
<proteinExistence type="predicted"/>
<keyword evidence="3" id="KW-0378">Hydrolase</keyword>
<reference evidence="3 4" key="1">
    <citation type="submission" date="2019-09" db="EMBL/GenBank/DDBJ databases">
        <authorList>
            <person name="Depoorter E."/>
        </authorList>
    </citation>
    <scope>NUCLEOTIDE SEQUENCE [LARGE SCALE GENOMIC DNA]</scope>
    <source>
        <strain evidence="3">R-71033</strain>
    </source>
</reference>